<evidence type="ECO:0000256" key="3">
    <source>
        <dbReference type="ARBA" id="ARBA00022840"/>
    </source>
</evidence>
<dbReference type="AlphaFoldDB" id="A0A3B0C113"/>
<name>A0A3B0C113_9BACL</name>
<keyword evidence="1" id="KW-0547">Nucleotide-binding</keyword>
<dbReference type="SUPFAM" id="SSF50891">
    <property type="entry name" value="Cyclophilin-like"/>
    <property type="match status" value="1"/>
</dbReference>
<sequence length="335" mass="36543">MSLFVERPGLLTTVQDLGRYGAQKYGVIVSGAVDRLALRIANLLVGNEEGEAGLEITIIGPELAFERTALISICGANLSPELDGKSVPLWKTIMVPAGSRLKFGKARQGCRSYVAIGGGLDLPAEMNSRSTYLRAKLGGYLGRALETGDRIALREPSSQNKRLLHVVSGHEDEDGYAASPWSVSHDLIPPYQPEPTVQATAGQEYELFDEESRHRFFHEPFTILPQSDRMGYRLKGSPLLLREQQEMISSAVTFGTVQVPSDGNPIVLMADHQTTGGYPKIAQVISADLPLLAQANLGGKVSFRLVSLREAQQTYVAQQLALQTLRRGMEQMAHS</sequence>
<dbReference type="Proteomes" id="UP000282311">
    <property type="component" value="Unassembled WGS sequence"/>
</dbReference>
<dbReference type="InterPro" id="IPR052708">
    <property type="entry name" value="PxpC"/>
</dbReference>
<dbReference type="PANTHER" id="PTHR43309:SF5">
    <property type="entry name" value="5-OXOPROLINASE SUBUNIT C"/>
    <property type="match status" value="1"/>
</dbReference>
<evidence type="ECO:0000256" key="2">
    <source>
        <dbReference type="ARBA" id="ARBA00022801"/>
    </source>
</evidence>
<proteinExistence type="predicted"/>
<dbReference type="Pfam" id="PF02626">
    <property type="entry name" value="CT_A_B"/>
    <property type="match status" value="1"/>
</dbReference>
<protein>
    <submittedName>
        <fullName evidence="5">Biotin-dependent carboxyltransferase</fullName>
    </submittedName>
</protein>
<dbReference type="SMART" id="SM00797">
    <property type="entry name" value="AHS2"/>
    <property type="match status" value="1"/>
</dbReference>
<gene>
    <name evidence="5" type="ORF">D7M11_23520</name>
</gene>
<dbReference type="NCBIfam" id="TIGR00724">
    <property type="entry name" value="urea_amlyse_rel"/>
    <property type="match status" value="1"/>
</dbReference>
<feature type="domain" description="Carboxyltransferase" evidence="4">
    <location>
        <begin position="24"/>
        <end position="321"/>
    </location>
</feature>
<dbReference type="Gene3D" id="2.40.100.10">
    <property type="entry name" value="Cyclophilin-like"/>
    <property type="match status" value="1"/>
</dbReference>
<keyword evidence="6" id="KW-1185">Reference proteome</keyword>
<reference evidence="5 6" key="1">
    <citation type="journal article" date="2007" name="Int. J. Syst. Evol. Microbiol.">
        <title>Paenibacillus ginsengarvi sp. nov., isolated from soil from ginseng cultivation.</title>
        <authorList>
            <person name="Yoon M.H."/>
            <person name="Ten L.N."/>
            <person name="Im W.T."/>
        </authorList>
    </citation>
    <scope>NUCLEOTIDE SEQUENCE [LARGE SCALE GENOMIC DNA]</scope>
    <source>
        <strain evidence="5 6">KCTC 13059</strain>
    </source>
</reference>
<accession>A0A3B0C113</accession>
<evidence type="ECO:0000313" key="5">
    <source>
        <dbReference type="EMBL" id="RKN78278.1"/>
    </source>
</evidence>
<dbReference type="InterPro" id="IPR003778">
    <property type="entry name" value="CT_A_B"/>
</dbReference>
<keyword evidence="2" id="KW-0378">Hydrolase</keyword>
<keyword evidence="5" id="KW-0808">Transferase</keyword>
<organism evidence="5 6">
    <name type="scientific">Paenibacillus ginsengarvi</name>
    <dbReference type="NCBI Taxonomy" id="400777"/>
    <lineage>
        <taxon>Bacteria</taxon>
        <taxon>Bacillati</taxon>
        <taxon>Bacillota</taxon>
        <taxon>Bacilli</taxon>
        <taxon>Bacillales</taxon>
        <taxon>Paenibacillaceae</taxon>
        <taxon>Paenibacillus</taxon>
    </lineage>
</organism>
<keyword evidence="3" id="KW-0067">ATP-binding</keyword>
<dbReference type="GO" id="GO:0016787">
    <property type="term" value="F:hydrolase activity"/>
    <property type="evidence" value="ECO:0007669"/>
    <property type="project" value="UniProtKB-KW"/>
</dbReference>
<dbReference type="RefSeq" id="WP_120749714.1">
    <property type="nucleotide sequence ID" value="NZ_RBAH01000019.1"/>
</dbReference>
<dbReference type="PANTHER" id="PTHR43309">
    <property type="entry name" value="5-OXOPROLINASE SUBUNIT C"/>
    <property type="match status" value="1"/>
</dbReference>
<dbReference type="InterPro" id="IPR029000">
    <property type="entry name" value="Cyclophilin-like_dom_sf"/>
</dbReference>
<comment type="caution">
    <text evidence="5">The sequence shown here is derived from an EMBL/GenBank/DDBJ whole genome shotgun (WGS) entry which is preliminary data.</text>
</comment>
<dbReference type="GO" id="GO:0005524">
    <property type="term" value="F:ATP binding"/>
    <property type="evidence" value="ECO:0007669"/>
    <property type="project" value="UniProtKB-KW"/>
</dbReference>
<evidence type="ECO:0000313" key="6">
    <source>
        <dbReference type="Proteomes" id="UP000282311"/>
    </source>
</evidence>
<dbReference type="OrthoDB" id="9782422at2"/>
<evidence type="ECO:0000256" key="1">
    <source>
        <dbReference type="ARBA" id="ARBA00022741"/>
    </source>
</evidence>
<evidence type="ECO:0000259" key="4">
    <source>
        <dbReference type="SMART" id="SM00797"/>
    </source>
</evidence>
<dbReference type="GO" id="GO:0016740">
    <property type="term" value="F:transferase activity"/>
    <property type="evidence" value="ECO:0007669"/>
    <property type="project" value="UniProtKB-KW"/>
</dbReference>
<dbReference type="EMBL" id="RBAH01000019">
    <property type="protein sequence ID" value="RKN78278.1"/>
    <property type="molecule type" value="Genomic_DNA"/>
</dbReference>